<gene>
    <name evidence="2" type="ORF">GMARGA_LOCUS31741</name>
</gene>
<dbReference type="Proteomes" id="UP000789901">
    <property type="component" value="Unassembled WGS sequence"/>
</dbReference>
<sequence length="58" mass="6689">MSMNDSFSSKPLETTSAKRKPDKVKGGRPRMPIWDDFIEGEDDEHGHFRAICAYCDKR</sequence>
<proteinExistence type="predicted"/>
<keyword evidence="3" id="KW-1185">Reference proteome</keyword>
<evidence type="ECO:0000313" key="3">
    <source>
        <dbReference type="Proteomes" id="UP000789901"/>
    </source>
</evidence>
<evidence type="ECO:0000313" key="2">
    <source>
        <dbReference type="EMBL" id="CAG8833813.1"/>
    </source>
</evidence>
<protein>
    <submittedName>
        <fullName evidence="2">22769_t:CDS:1</fullName>
    </submittedName>
</protein>
<name>A0ABN7WK04_GIGMA</name>
<dbReference type="EMBL" id="CAJVQB010048085">
    <property type="protein sequence ID" value="CAG8833813.1"/>
    <property type="molecule type" value="Genomic_DNA"/>
</dbReference>
<comment type="caution">
    <text evidence="2">The sequence shown here is derived from an EMBL/GenBank/DDBJ whole genome shotgun (WGS) entry which is preliminary data.</text>
</comment>
<feature type="region of interest" description="Disordered" evidence="1">
    <location>
        <begin position="1"/>
        <end position="31"/>
    </location>
</feature>
<feature type="compositionally biased region" description="Basic residues" evidence="1">
    <location>
        <begin position="17"/>
        <end position="28"/>
    </location>
</feature>
<accession>A0ABN7WK04</accession>
<feature type="non-terminal residue" evidence="2">
    <location>
        <position position="58"/>
    </location>
</feature>
<organism evidence="2 3">
    <name type="scientific">Gigaspora margarita</name>
    <dbReference type="NCBI Taxonomy" id="4874"/>
    <lineage>
        <taxon>Eukaryota</taxon>
        <taxon>Fungi</taxon>
        <taxon>Fungi incertae sedis</taxon>
        <taxon>Mucoromycota</taxon>
        <taxon>Glomeromycotina</taxon>
        <taxon>Glomeromycetes</taxon>
        <taxon>Diversisporales</taxon>
        <taxon>Gigasporaceae</taxon>
        <taxon>Gigaspora</taxon>
    </lineage>
</organism>
<feature type="compositionally biased region" description="Polar residues" evidence="1">
    <location>
        <begin position="1"/>
        <end position="15"/>
    </location>
</feature>
<reference evidence="2 3" key="1">
    <citation type="submission" date="2021-06" db="EMBL/GenBank/DDBJ databases">
        <authorList>
            <person name="Kallberg Y."/>
            <person name="Tangrot J."/>
            <person name="Rosling A."/>
        </authorList>
    </citation>
    <scope>NUCLEOTIDE SEQUENCE [LARGE SCALE GENOMIC DNA]</scope>
    <source>
        <strain evidence="2 3">120-4 pot B 10/14</strain>
    </source>
</reference>
<evidence type="ECO:0000256" key="1">
    <source>
        <dbReference type="SAM" id="MobiDB-lite"/>
    </source>
</evidence>